<proteinExistence type="predicted"/>
<dbReference type="Gene3D" id="3.40.50.1820">
    <property type="entry name" value="alpha/beta hydrolase"/>
    <property type="match status" value="1"/>
</dbReference>
<dbReference type="InterPro" id="IPR029058">
    <property type="entry name" value="AB_hydrolase_fold"/>
</dbReference>
<dbReference type="AlphaFoldDB" id="A0A9Q0HN98"/>
<dbReference type="InterPro" id="IPR000639">
    <property type="entry name" value="Epox_hydrolase-like"/>
</dbReference>
<accession>A0A9Q0HN98</accession>
<dbReference type="EMBL" id="JAMQYH010000004">
    <property type="protein sequence ID" value="KAJ1691785.1"/>
    <property type="molecule type" value="Genomic_DNA"/>
</dbReference>
<protein>
    <recommendedName>
        <fullName evidence="3">Epoxide hydrolase</fullName>
    </recommendedName>
</protein>
<dbReference type="OrthoDB" id="7130006at2759"/>
<gene>
    <name evidence="1" type="ORF">LUZ63_015940</name>
</gene>
<reference evidence="1" key="1">
    <citation type="journal article" date="2022" name="Cell">
        <title>Repeat-based holocentromeres influence genome architecture and karyotype evolution.</title>
        <authorList>
            <person name="Hofstatter P.G."/>
            <person name="Thangavel G."/>
            <person name="Lux T."/>
            <person name="Neumann P."/>
            <person name="Vondrak T."/>
            <person name="Novak P."/>
            <person name="Zhang M."/>
            <person name="Costa L."/>
            <person name="Castellani M."/>
            <person name="Scott A."/>
            <person name="Toegelov H."/>
            <person name="Fuchs J."/>
            <person name="Mata-Sucre Y."/>
            <person name="Dias Y."/>
            <person name="Vanzela A.L.L."/>
            <person name="Huettel B."/>
            <person name="Almeida C.C.S."/>
            <person name="Simkova H."/>
            <person name="Souza G."/>
            <person name="Pedrosa-Harand A."/>
            <person name="Macas J."/>
            <person name="Mayer K.F.X."/>
            <person name="Houben A."/>
            <person name="Marques A."/>
        </authorList>
    </citation>
    <scope>NUCLEOTIDE SEQUENCE</scope>
    <source>
        <strain evidence="1">RhyBre1mFocal</strain>
    </source>
</reference>
<organism evidence="1 2">
    <name type="scientific">Rhynchospora breviuscula</name>
    <dbReference type="NCBI Taxonomy" id="2022672"/>
    <lineage>
        <taxon>Eukaryota</taxon>
        <taxon>Viridiplantae</taxon>
        <taxon>Streptophyta</taxon>
        <taxon>Embryophyta</taxon>
        <taxon>Tracheophyta</taxon>
        <taxon>Spermatophyta</taxon>
        <taxon>Magnoliopsida</taxon>
        <taxon>Liliopsida</taxon>
        <taxon>Poales</taxon>
        <taxon>Cyperaceae</taxon>
        <taxon>Cyperoideae</taxon>
        <taxon>Rhynchosporeae</taxon>
        <taxon>Rhynchospora</taxon>
    </lineage>
</organism>
<sequence>MAPWQGAKIEVPTKFILGEKDIGYISFGTGTYIKSGGLKAIVPNLEVVAIDGHHFIHQEKAEEVTSEILSYFSNLN</sequence>
<comment type="caution">
    <text evidence="1">The sequence shown here is derived from an EMBL/GenBank/DDBJ whole genome shotgun (WGS) entry which is preliminary data.</text>
</comment>
<keyword evidence="2" id="KW-1185">Reference proteome</keyword>
<evidence type="ECO:0000313" key="2">
    <source>
        <dbReference type="Proteomes" id="UP001151287"/>
    </source>
</evidence>
<dbReference type="SUPFAM" id="SSF53474">
    <property type="entry name" value="alpha/beta-Hydrolases"/>
    <property type="match status" value="1"/>
</dbReference>
<dbReference type="PRINTS" id="PR00412">
    <property type="entry name" value="EPOXHYDRLASE"/>
</dbReference>
<evidence type="ECO:0000313" key="1">
    <source>
        <dbReference type="EMBL" id="KAJ1691785.1"/>
    </source>
</evidence>
<dbReference type="GO" id="GO:0003824">
    <property type="term" value="F:catalytic activity"/>
    <property type="evidence" value="ECO:0007669"/>
    <property type="project" value="InterPro"/>
</dbReference>
<dbReference type="Proteomes" id="UP001151287">
    <property type="component" value="Unassembled WGS sequence"/>
</dbReference>
<evidence type="ECO:0008006" key="3">
    <source>
        <dbReference type="Google" id="ProtNLM"/>
    </source>
</evidence>
<name>A0A9Q0HN98_9POAL</name>